<dbReference type="Pfam" id="PF20253">
    <property type="entry name" value="DUF6604"/>
    <property type="match status" value="1"/>
</dbReference>
<evidence type="ECO:0000313" key="4">
    <source>
        <dbReference type="Proteomes" id="UP001174997"/>
    </source>
</evidence>
<feature type="domain" description="DUF6604" evidence="2">
    <location>
        <begin position="11"/>
        <end position="254"/>
    </location>
</feature>
<evidence type="ECO:0000259" key="2">
    <source>
        <dbReference type="Pfam" id="PF20253"/>
    </source>
</evidence>
<evidence type="ECO:0000313" key="3">
    <source>
        <dbReference type="EMBL" id="KAK0666605.1"/>
    </source>
</evidence>
<evidence type="ECO:0000256" key="1">
    <source>
        <dbReference type="SAM" id="MobiDB-lite"/>
    </source>
</evidence>
<keyword evidence="4" id="KW-1185">Reference proteome</keyword>
<dbReference type="PANTHER" id="PTHR38795:SF1">
    <property type="entry name" value="DUF6604 DOMAIN-CONTAINING PROTEIN"/>
    <property type="match status" value="1"/>
</dbReference>
<dbReference type="AlphaFoldDB" id="A0AA39ZA71"/>
<organism evidence="3 4">
    <name type="scientific">Cercophora samala</name>
    <dbReference type="NCBI Taxonomy" id="330535"/>
    <lineage>
        <taxon>Eukaryota</taxon>
        <taxon>Fungi</taxon>
        <taxon>Dikarya</taxon>
        <taxon>Ascomycota</taxon>
        <taxon>Pezizomycotina</taxon>
        <taxon>Sordariomycetes</taxon>
        <taxon>Sordariomycetidae</taxon>
        <taxon>Sordariales</taxon>
        <taxon>Lasiosphaeriaceae</taxon>
        <taxon>Cercophora</taxon>
    </lineage>
</organism>
<feature type="region of interest" description="Disordered" evidence="1">
    <location>
        <begin position="800"/>
        <end position="820"/>
    </location>
</feature>
<dbReference type="EMBL" id="JAULSY010000085">
    <property type="protein sequence ID" value="KAK0666605.1"/>
    <property type="molecule type" value="Genomic_DNA"/>
</dbReference>
<dbReference type="Proteomes" id="UP001174997">
    <property type="component" value="Unassembled WGS sequence"/>
</dbReference>
<dbReference type="InterPro" id="IPR046539">
    <property type="entry name" value="DUF6604"/>
</dbReference>
<name>A0AA39ZA71_9PEZI</name>
<dbReference type="PANTHER" id="PTHR38795">
    <property type="entry name" value="DUF6604 DOMAIN-CONTAINING PROTEIN"/>
    <property type="match status" value="1"/>
</dbReference>
<reference evidence="3" key="1">
    <citation type="submission" date="2023-06" db="EMBL/GenBank/DDBJ databases">
        <title>Genome-scale phylogeny and comparative genomics of the fungal order Sordariales.</title>
        <authorList>
            <consortium name="Lawrence Berkeley National Laboratory"/>
            <person name="Hensen N."/>
            <person name="Bonometti L."/>
            <person name="Westerberg I."/>
            <person name="Brannstrom I.O."/>
            <person name="Guillou S."/>
            <person name="Cros-Aarteil S."/>
            <person name="Calhoun S."/>
            <person name="Haridas S."/>
            <person name="Kuo A."/>
            <person name="Mondo S."/>
            <person name="Pangilinan J."/>
            <person name="Riley R."/>
            <person name="Labutti K."/>
            <person name="Andreopoulos B."/>
            <person name="Lipzen A."/>
            <person name="Chen C."/>
            <person name="Yanf M."/>
            <person name="Daum C."/>
            <person name="Ng V."/>
            <person name="Clum A."/>
            <person name="Steindorff A."/>
            <person name="Ohm R."/>
            <person name="Martin F."/>
            <person name="Silar P."/>
            <person name="Natvig D."/>
            <person name="Lalanne C."/>
            <person name="Gautier V."/>
            <person name="Ament-Velasquez S.L."/>
            <person name="Kruys A."/>
            <person name="Hutchinson M.I."/>
            <person name="Powell A.J."/>
            <person name="Barry K."/>
            <person name="Miller A.N."/>
            <person name="Grigoriev I.V."/>
            <person name="Debuchy R."/>
            <person name="Gladieux P."/>
            <person name="Thoren M.H."/>
            <person name="Johannesson H."/>
        </authorList>
    </citation>
    <scope>NUCLEOTIDE SEQUENCE</scope>
    <source>
        <strain evidence="3">CBS 307.81</strain>
    </source>
</reference>
<proteinExistence type="predicted"/>
<feature type="region of interest" description="Disordered" evidence="1">
    <location>
        <begin position="164"/>
        <end position="185"/>
    </location>
</feature>
<comment type="caution">
    <text evidence="3">The sequence shown here is derived from an EMBL/GenBank/DDBJ whole genome shotgun (WGS) entry which is preliminary data.</text>
</comment>
<accession>A0AA39ZA71</accession>
<gene>
    <name evidence="3" type="ORF">QBC41DRAFT_397761</name>
</gene>
<sequence length="820" mass="92808">MLPLSLLSTYRQYKQDTDFVASWLATTAKSYGYPSDLLNPAPSSSNAPSHNVVKYTIALKDFIPLAEWISSRKPPVLVPDVFATVINRVIKVRSEFPDQLNEHGGNIDLESDDRHSFFVGILEKVRDVLRTRMPTTAAETMPQPKADTDKLTNLFDMLKVYEPSEGLDTPTVPEPSTRKPSSEPQVVYEAEQRTSLEDALVAYTMLMNDLSKIRARISWIWSNYRTGLFDAAAAAIATNSAIDIARNLMEEMLPIFKQHGAWSLTNKFYLACCLRKGYSIMQALDEDHRYAYDVANDTYLIAFQLLISVQKVLDPNNLPLYKDGLFGEYDPSVDRERLASTEKFVEDRILIMEMFTELVAVTRMVANYPVQDEFTRGIAEMAKMGKTGDLPFYLVFAGQIFLDIHHCLRADATRPFQRLMNELSMQNGTLSSHLKFHEKLKISNWPASNDVALQQMMKKMAWIQQDPVYLVKVKTYTRMRVPVPQSMEPNRMLRSSPVLAGLLLYHFRTEIHDVGIAVANAWGSITYPWHLYNALRSEKMLARSWSDMDVVHSILGDANLHVGSTPQNPNEYFTRFCLQMGVSASAFADPKKRRRAAPIESKAGPRGIKTVAPVSYMFADRYLRNTGLTNWTAEQIDEIVSKSEYDVDSVLETGVMLGPETDQSRRGPVKKPRKKAVDGGKLEVDTLIQSLTFALQAESLELAFPWLMFHRHCWILLRLVKECCDELLRTKYGPTYMEKESELPWVVGYIFMAADGIEGLRDMRLMQAAAEAFNSMLESQPDFMIRIMGKVFGMPITMEGDSDDSGEEASVSSDVDGPVF</sequence>
<protein>
    <recommendedName>
        <fullName evidence="2">DUF6604 domain-containing protein</fullName>
    </recommendedName>
</protein>